<dbReference type="EC" id="1.1.1.95" evidence="5"/>
<dbReference type="EMBL" id="FUWW01000006">
    <property type="protein sequence ID" value="SJZ49797.1"/>
    <property type="molecule type" value="Genomic_DNA"/>
</dbReference>
<dbReference type="AlphaFoldDB" id="A0A1T4L5H6"/>
<gene>
    <name evidence="14" type="ORF">SAMN02745114_00765</name>
</gene>
<name>A0A1T4L5H6_9FIRM</name>
<dbReference type="CDD" id="cd04901">
    <property type="entry name" value="ACT_3PGDH"/>
    <property type="match status" value="1"/>
</dbReference>
<dbReference type="Pfam" id="PF00389">
    <property type="entry name" value="2-Hacid_dh"/>
    <property type="match status" value="1"/>
</dbReference>
<organism evidence="14 15">
    <name type="scientific">Eubacterium coprostanoligenes</name>
    <dbReference type="NCBI Taxonomy" id="290054"/>
    <lineage>
        <taxon>Bacteria</taxon>
        <taxon>Bacillati</taxon>
        <taxon>Bacillota</taxon>
        <taxon>Clostridia</taxon>
        <taxon>Eubacteriales</taxon>
        <taxon>Eubacteriaceae</taxon>
        <taxon>Eubacterium</taxon>
    </lineage>
</organism>
<comment type="function">
    <text evidence="1">Catalyzes the reversible oxidation of 3-phospho-D-glycerate to 3-phosphonooxypyruvate, the first step of the phosphorylated L-serine biosynthesis pathway. Also catalyzes the reversible oxidation of 2-hydroxyglutarate to 2-oxoglutarate.</text>
</comment>
<evidence type="ECO:0000256" key="1">
    <source>
        <dbReference type="ARBA" id="ARBA00003800"/>
    </source>
</evidence>
<dbReference type="RefSeq" id="WP_078768252.1">
    <property type="nucleotide sequence ID" value="NZ_FUWW01000006.1"/>
</dbReference>
<evidence type="ECO:0000256" key="3">
    <source>
        <dbReference type="ARBA" id="ARBA00005854"/>
    </source>
</evidence>
<dbReference type="SUPFAM" id="SSF51735">
    <property type="entry name" value="NAD(P)-binding Rossmann-fold domains"/>
    <property type="match status" value="1"/>
</dbReference>
<dbReference type="PROSITE" id="PS00065">
    <property type="entry name" value="D_2_HYDROXYACID_DH_1"/>
    <property type="match status" value="1"/>
</dbReference>
<dbReference type="UniPathway" id="UPA00135">
    <property type="reaction ID" value="UER00196"/>
</dbReference>
<dbReference type="InterPro" id="IPR006140">
    <property type="entry name" value="D-isomer_DH_NAD-bd"/>
</dbReference>
<evidence type="ECO:0000313" key="15">
    <source>
        <dbReference type="Proteomes" id="UP000190657"/>
    </source>
</evidence>
<dbReference type="STRING" id="290054.SAMN02745114_00765"/>
<reference evidence="14 15" key="1">
    <citation type="submission" date="2017-02" db="EMBL/GenBank/DDBJ databases">
        <authorList>
            <person name="Peterson S.W."/>
        </authorList>
    </citation>
    <scope>NUCLEOTIDE SEQUENCE [LARGE SCALE GENOMIC DNA]</scope>
    <source>
        <strain evidence="14 15">ATCC 51222</strain>
    </source>
</reference>
<comment type="pathway">
    <text evidence="2">Amino-acid biosynthesis; L-serine biosynthesis; L-serine from 3-phospho-D-glycerate: step 1/3.</text>
</comment>
<feature type="domain" description="ACT" evidence="13">
    <location>
        <begin position="317"/>
        <end position="386"/>
    </location>
</feature>
<dbReference type="Pfam" id="PF02826">
    <property type="entry name" value="2-Hacid_dh_C"/>
    <property type="match status" value="1"/>
</dbReference>
<dbReference type="SUPFAM" id="SSF52283">
    <property type="entry name" value="Formate/glycerate dehydrogenase catalytic domain-like"/>
    <property type="match status" value="1"/>
</dbReference>
<evidence type="ECO:0000256" key="2">
    <source>
        <dbReference type="ARBA" id="ARBA00005216"/>
    </source>
</evidence>
<dbReference type="GO" id="GO:0004617">
    <property type="term" value="F:phosphoglycerate dehydrogenase activity"/>
    <property type="evidence" value="ECO:0007669"/>
    <property type="project" value="UniProtKB-EC"/>
</dbReference>
<dbReference type="PANTHER" id="PTHR42938:SF47">
    <property type="entry name" value="HYDROXYPYRUVATE REDUCTASE"/>
    <property type="match status" value="1"/>
</dbReference>
<evidence type="ECO:0000256" key="12">
    <source>
        <dbReference type="RuleBase" id="RU003719"/>
    </source>
</evidence>
<dbReference type="CDD" id="cd12174">
    <property type="entry name" value="PGDH_like_3"/>
    <property type="match status" value="1"/>
</dbReference>
<keyword evidence="15" id="KW-1185">Reference proteome</keyword>
<evidence type="ECO:0000256" key="7">
    <source>
        <dbReference type="ARBA" id="ARBA00023002"/>
    </source>
</evidence>
<dbReference type="Gene3D" id="3.40.50.720">
    <property type="entry name" value="NAD(P)-binding Rossmann-like Domain"/>
    <property type="match status" value="2"/>
</dbReference>
<comment type="catalytic activity">
    <reaction evidence="10">
        <text>(R)-2-hydroxyglutarate + NAD(+) = 2-oxoglutarate + NADH + H(+)</text>
        <dbReference type="Rhea" id="RHEA:49612"/>
        <dbReference type="ChEBI" id="CHEBI:15378"/>
        <dbReference type="ChEBI" id="CHEBI:15801"/>
        <dbReference type="ChEBI" id="CHEBI:16810"/>
        <dbReference type="ChEBI" id="CHEBI:57540"/>
        <dbReference type="ChEBI" id="CHEBI:57945"/>
        <dbReference type="EC" id="1.1.1.399"/>
    </reaction>
</comment>
<evidence type="ECO:0000256" key="11">
    <source>
        <dbReference type="ARBA" id="ARBA00048731"/>
    </source>
</evidence>
<dbReference type="EC" id="1.1.1.399" evidence="4"/>
<dbReference type="InterPro" id="IPR045865">
    <property type="entry name" value="ACT-like_dom_sf"/>
</dbReference>
<evidence type="ECO:0000256" key="10">
    <source>
        <dbReference type="ARBA" id="ARBA00048126"/>
    </source>
</evidence>
<dbReference type="InterPro" id="IPR036291">
    <property type="entry name" value="NAD(P)-bd_dom_sf"/>
</dbReference>
<dbReference type="InterPro" id="IPR002912">
    <property type="entry name" value="ACT_dom"/>
</dbReference>
<dbReference type="GO" id="GO:0051287">
    <property type="term" value="F:NAD binding"/>
    <property type="evidence" value="ECO:0007669"/>
    <property type="project" value="InterPro"/>
</dbReference>
<dbReference type="Gene3D" id="3.30.70.260">
    <property type="match status" value="1"/>
</dbReference>
<proteinExistence type="inferred from homology"/>
<comment type="catalytic activity">
    <reaction evidence="11">
        <text>(2R)-3-phosphoglycerate + NAD(+) = 3-phosphooxypyruvate + NADH + H(+)</text>
        <dbReference type="Rhea" id="RHEA:12641"/>
        <dbReference type="ChEBI" id="CHEBI:15378"/>
        <dbReference type="ChEBI" id="CHEBI:18110"/>
        <dbReference type="ChEBI" id="CHEBI:57540"/>
        <dbReference type="ChEBI" id="CHEBI:57945"/>
        <dbReference type="ChEBI" id="CHEBI:58272"/>
        <dbReference type="EC" id="1.1.1.95"/>
    </reaction>
</comment>
<evidence type="ECO:0000259" key="13">
    <source>
        <dbReference type="PROSITE" id="PS51671"/>
    </source>
</evidence>
<dbReference type="InterPro" id="IPR006139">
    <property type="entry name" value="D-isomer_2_OHA_DH_cat_dom"/>
</dbReference>
<evidence type="ECO:0000313" key="14">
    <source>
        <dbReference type="EMBL" id="SJZ49797.1"/>
    </source>
</evidence>
<dbReference type="PROSITE" id="PS51671">
    <property type="entry name" value="ACT"/>
    <property type="match status" value="1"/>
</dbReference>
<evidence type="ECO:0000256" key="5">
    <source>
        <dbReference type="ARBA" id="ARBA00013143"/>
    </source>
</evidence>
<sequence length="386" mass="41492">MYNIKLLNKISNVGLAKFDTKEFAYSDDMENPDAIMVRSASMHDMEMPESLLAIARAGAGTNNIPVADCANKGIVVFNTPGANANAVKELVVLGMLLSSRKVTKAIDWCKTIKDEGDNVGKTVEKGKSAFAGPELKGKTLGVIGLGAIGRLVAEVAVDLGMDVIGYDPYLPEDAVLKKGITVNNNLDEIFPVADYITVHVPLTPDTKHMINRESIEKMKDTVRIMNFARGDLADSDAVIEALDEGKMACYVTDFPDAKLIGVDGVIAIPHLGASTPESEENCAAMGAQELIDYLVDGNIKNSVNMPPVFMPRTGVARVTIIHKNQPNMIATITDTFSKDGVNIASFEDKSRGDIAYSIIECDSDVTDAAAKEIEAIDGVIRVRVIK</sequence>
<keyword evidence="7 12" id="KW-0560">Oxidoreductase</keyword>
<evidence type="ECO:0000256" key="6">
    <source>
        <dbReference type="ARBA" id="ARBA00021582"/>
    </source>
</evidence>
<dbReference type="PANTHER" id="PTHR42938">
    <property type="entry name" value="FORMATE DEHYDROGENASE 1"/>
    <property type="match status" value="1"/>
</dbReference>
<keyword evidence="8" id="KW-0520">NAD</keyword>
<evidence type="ECO:0000256" key="4">
    <source>
        <dbReference type="ARBA" id="ARBA00013001"/>
    </source>
</evidence>
<dbReference type="SUPFAM" id="SSF55021">
    <property type="entry name" value="ACT-like"/>
    <property type="match status" value="1"/>
</dbReference>
<dbReference type="InterPro" id="IPR029752">
    <property type="entry name" value="D-isomer_DH_CS1"/>
</dbReference>
<comment type="similarity">
    <text evidence="3 12">Belongs to the D-isomer specific 2-hydroxyacid dehydrogenase family.</text>
</comment>
<dbReference type="OrthoDB" id="9805416at2"/>
<protein>
    <recommendedName>
        <fullName evidence="6">D-3-phosphoglycerate dehydrogenase</fullName>
        <ecNumber evidence="4">1.1.1.399</ecNumber>
        <ecNumber evidence="5">1.1.1.95</ecNumber>
    </recommendedName>
    <alternativeName>
        <fullName evidence="9">2-oxoglutarate reductase</fullName>
    </alternativeName>
</protein>
<evidence type="ECO:0000256" key="9">
    <source>
        <dbReference type="ARBA" id="ARBA00030455"/>
    </source>
</evidence>
<accession>A0A1T4L5H6</accession>
<evidence type="ECO:0000256" key="8">
    <source>
        <dbReference type="ARBA" id="ARBA00023027"/>
    </source>
</evidence>
<dbReference type="Proteomes" id="UP000190657">
    <property type="component" value="Unassembled WGS sequence"/>
</dbReference>